<evidence type="ECO:0000313" key="2">
    <source>
        <dbReference type="Proteomes" id="UP001596292"/>
    </source>
</evidence>
<accession>A0ABW2BLL7</accession>
<gene>
    <name evidence="1" type="ORF">ACFQE0_14790</name>
</gene>
<dbReference type="Proteomes" id="UP001596292">
    <property type="component" value="Unassembled WGS sequence"/>
</dbReference>
<keyword evidence="2" id="KW-1185">Reference proteome</keyword>
<reference evidence="2" key="1">
    <citation type="journal article" date="2019" name="Int. J. Syst. Evol. Microbiol.">
        <title>The Global Catalogue of Microorganisms (GCM) 10K type strain sequencing project: providing services to taxonomists for standard genome sequencing and annotation.</title>
        <authorList>
            <consortium name="The Broad Institute Genomics Platform"/>
            <consortium name="The Broad Institute Genome Sequencing Center for Infectious Disease"/>
            <person name="Wu L."/>
            <person name="Ma J."/>
        </authorList>
    </citation>
    <scope>NUCLEOTIDE SEQUENCE [LARGE SCALE GENOMIC DNA]</scope>
    <source>
        <strain evidence="2">CCUG 48316</strain>
    </source>
</reference>
<protein>
    <submittedName>
        <fullName evidence="1">Uncharacterized protein</fullName>
    </submittedName>
</protein>
<dbReference type="EMBL" id="JBHSWN010000001">
    <property type="protein sequence ID" value="MFC6790767.1"/>
    <property type="molecule type" value="Genomic_DNA"/>
</dbReference>
<comment type="caution">
    <text evidence="1">The sequence shown here is derived from an EMBL/GenBank/DDBJ whole genome shotgun (WGS) entry which is preliminary data.</text>
</comment>
<organism evidence="1 2">
    <name type="scientific">Methylobacterium komagatae</name>
    <dbReference type="NCBI Taxonomy" id="374425"/>
    <lineage>
        <taxon>Bacteria</taxon>
        <taxon>Pseudomonadati</taxon>
        <taxon>Pseudomonadota</taxon>
        <taxon>Alphaproteobacteria</taxon>
        <taxon>Hyphomicrobiales</taxon>
        <taxon>Methylobacteriaceae</taxon>
        <taxon>Methylobacterium</taxon>
    </lineage>
</organism>
<name>A0ABW2BLL7_9HYPH</name>
<sequence length="109" mass="11590">MRIFTETPLRLVPPRGVVISPDWDRPPAAPRPDDVAALRARLVAAFAGETVRMLSAWVSECEPAVVHGPDGLMRGLALAGDPDARILVPSRLSTLEACAAAVTGWVEPV</sequence>
<proteinExistence type="predicted"/>
<dbReference type="RefSeq" id="WP_378970939.1">
    <property type="nucleotide sequence ID" value="NZ_JBHSWN010000001.1"/>
</dbReference>
<evidence type="ECO:0000313" key="1">
    <source>
        <dbReference type="EMBL" id="MFC6790767.1"/>
    </source>
</evidence>